<protein>
    <submittedName>
        <fullName evidence="3">Diguanylate cyclase</fullName>
        <ecNumber evidence="3">2.7.7.65</ecNumber>
    </submittedName>
</protein>
<gene>
    <name evidence="3" type="ORF">ACFFP1_15950</name>
</gene>
<feature type="transmembrane region" description="Helical" evidence="1">
    <location>
        <begin position="151"/>
        <end position="171"/>
    </location>
</feature>
<dbReference type="PANTHER" id="PTHR45138:SF9">
    <property type="entry name" value="DIGUANYLATE CYCLASE DGCM-RELATED"/>
    <property type="match status" value="1"/>
</dbReference>
<keyword evidence="1" id="KW-0812">Transmembrane</keyword>
<evidence type="ECO:0000256" key="1">
    <source>
        <dbReference type="SAM" id="Phobius"/>
    </source>
</evidence>
<feature type="transmembrane region" description="Helical" evidence="1">
    <location>
        <begin position="121"/>
        <end position="139"/>
    </location>
</feature>
<dbReference type="Proteomes" id="UP001589702">
    <property type="component" value="Unassembled WGS sequence"/>
</dbReference>
<dbReference type="Pfam" id="PF00990">
    <property type="entry name" value="GGDEF"/>
    <property type="match status" value="1"/>
</dbReference>
<dbReference type="NCBIfam" id="TIGR00254">
    <property type="entry name" value="GGDEF"/>
    <property type="match status" value="1"/>
</dbReference>
<accession>A0ABV5Y3H9</accession>
<dbReference type="InterPro" id="IPR043128">
    <property type="entry name" value="Rev_trsase/Diguanyl_cyclase"/>
</dbReference>
<feature type="transmembrane region" description="Helical" evidence="1">
    <location>
        <begin position="37"/>
        <end position="55"/>
    </location>
</feature>
<dbReference type="Gene3D" id="3.30.70.270">
    <property type="match status" value="1"/>
</dbReference>
<name>A0ABV5Y3H9_ARTRM</name>
<dbReference type="PROSITE" id="PS50887">
    <property type="entry name" value="GGDEF"/>
    <property type="match status" value="1"/>
</dbReference>
<sequence length="383" mass="40151">MNLDTESLRVAFAVVAFTLGVLFYFADFRSTRSPYSAWWCVSMALFLAGSATFLLEETPNRWLANPVGNALLVGGAASIWASARSLRAVPASAWILAGGPACSALAAAVDSPATNPWAGDLVFLVTMCLMIGLAARELALGDTEVSRLRMAMAIAAASVAAFYFCRLLAFVRDGPRGSWYNAYVGPAPTTLMGMAFLAVASFSMFALSSENQTKVLRTAATQDGLTGLLNRAGFLDAAGDRLRRFRVDGNHGALVLADLDHFKSINDNHGHAAGDTALKAFAGACRAAVRSGDLAGRMGGEEFVLLLPGVSALRAQAIAADISDRFEAAGAAAGFTMPTASYGIIPIEEDAADLEQLISAADIALYIAKSLGRNRSIIGASYT</sequence>
<dbReference type="PANTHER" id="PTHR45138">
    <property type="entry name" value="REGULATORY COMPONENTS OF SENSORY TRANSDUCTION SYSTEM"/>
    <property type="match status" value="1"/>
</dbReference>
<dbReference type="SUPFAM" id="SSF55073">
    <property type="entry name" value="Nucleotide cyclase"/>
    <property type="match status" value="1"/>
</dbReference>
<dbReference type="RefSeq" id="WP_234751687.1">
    <property type="nucleotide sequence ID" value="NZ_BAAAWN010000001.1"/>
</dbReference>
<dbReference type="InterPro" id="IPR000160">
    <property type="entry name" value="GGDEF_dom"/>
</dbReference>
<dbReference type="SMART" id="SM00267">
    <property type="entry name" value="GGDEF"/>
    <property type="match status" value="1"/>
</dbReference>
<keyword evidence="1" id="KW-1133">Transmembrane helix</keyword>
<feature type="transmembrane region" description="Helical" evidence="1">
    <location>
        <begin position="61"/>
        <end position="81"/>
    </location>
</feature>
<feature type="transmembrane region" description="Helical" evidence="1">
    <location>
        <begin position="6"/>
        <end position="25"/>
    </location>
</feature>
<dbReference type="GO" id="GO:0052621">
    <property type="term" value="F:diguanylate cyclase activity"/>
    <property type="evidence" value="ECO:0007669"/>
    <property type="project" value="UniProtKB-EC"/>
</dbReference>
<comment type="caution">
    <text evidence="3">The sequence shown here is derived from an EMBL/GenBank/DDBJ whole genome shotgun (WGS) entry which is preliminary data.</text>
</comment>
<feature type="transmembrane region" description="Helical" evidence="1">
    <location>
        <begin position="183"/>
        <end position="207"/>
    </location>
</feature>
<evidence type="ECO:0000313" key="4">
    <source>
        <dbReference type="Proteomes" id="UP001589702"/>
    </source>
</evidence>
<organism evidence="3 4">
    <name type="scientific">Arthrobacter ramosus</name>
    <dbReference type="NCBI Taxonomy" id="1672"/>
    <lineage>
        <taxon>Bacteria</taxon>
        <taxon>Bacillati</taxon>
        <taxon>Actinomycetota</taxon>
        <taxon>Actinomycetes</taxon>
        <taxon>Micrococcales</taxon>
        <taxon>Micrococcaceae</taxon>
        <taxon>Arthrobacter</taxon>
    </lineage>
</organism>
<keyword evidence="1" id="KW-0472">Membrane</keyword>
<evidence type="ECO:0000313" key="3">
    <source>
        <dbReference type="EMBL" id="MFB9820990.1"/>
    </source>
</evidence>
<feature type="domain" description="GGDEF" evidence="2">
    <location>
        <begin position="250"/>
        <end position="381"/>
    </location>
</feature>
<dbReference type="EC" id="2.7.7.65" evidence="3"/>
<keyword evidence="4" id="KW-1185">Reference proteome</keyword>
<reference evidence="3 4" key="1">
    <citation type="submission" date="2024-09" db="EMBL/GenBank/DDBJ databases">
        <authorList>
            <person name="Sun Q."/>
            <person name="Mori K."/>
        </authorList>
    </citation>
    <scope>NUCLEOTIDE SEQUENCE [LARGE SCALE GENOMIC DNA]</scope>
    <source>
        <strain evidence="3 4">JCM 1334</strain>
    </source>
</reference>
<keyword evidence="3" id="KW-0808">Transferase</keyword>
<dbReference type="InterPro" id="IPR029787">
    <property type="entry name" value="Nucleotide_cyclase"/>
</dbReference>
<keyword evidence="3" id="KW-0548">Nucleotidyltransferase</keyword>
<dbReference type="CDD" id="cd01949">
    <property type="entry name" value="GGDEF"/>
    <property type="match status" value="1"/>
</dbReference>
<proteinExistence type="predicted"/>
<dbReference type="InterPro" id="IPR050469">
    <property type="entry name" value="Diguanylate_Cyclase"/>
</dbReference>
<evidence type="ECO:0000259" key="2">
    <source>
        <dbReference type="PROSITE" id="PS50887"/>
    </source>
</evidence>
<dbReference type="EMBL" id="JBHMBC010000025">
    <property type="protein sequence ID" value="MFB9820990.1"/>
    <property type="molecule type" value="Genomic_DNA"/>
</dbReference>